<dbReference type="InterPro" id="IPR002083">
    <property type="entry name" value="MATH/TRAF_dom"/>
</dbReference>
<dbReference type="AlphaFoldDB" id="A0ABC9G028"/>
<proteinExistence type="predicted"/>
<feature type="domain" description="MATH" evidence="1">
    <location>
        <begin position="22"/>
        <end position="160"/>
    </location>
</feature>
<dbReference type="Pfam" id="PF22486">
    <property type="entry name" value="MATH_2"/>
    <property type="match status" value="1"/>
</dbReference>
<dbReference type="SUPFAM" id="SSF49599">
    <property type="entry name" value="TRAF domain-like"/>
    <property type="match status" value="1"/>
</dbReference>
<evidence type="ECO:0000313" key="2">
    <source>
        <dbReference type="EMBL" id="CAL5084457.1"/>
    </source>
</evidence>
<dbReference type="InterPro" id="IPR008974">
    <property type="entry name" value="TRAF-like"/>
</dbReference>
<dbReference type="EMBL" id="OZ075117">
    <property type="protein sequence ID" value="CAL5084457.1"/>
    <property type="molecule type" value="Genomic_DNA"/>
</dbReference>
<keyword evidence="3" id="KW-1185">Reference proteome</keyword>
<dbReference type="InterPro" id="IPR045005">
    <property type="entry name" value="BPM1-6"/>
</dbReference>
<accession>A0ABC9G028</accession>
<dbReference type="Proteomes" id="UP001497457">
    <property type="component" value="Chromosome 7b"/>
</dbReference>
<dbReference type="PROSITE" id="PS50144">
    <property type="entry name" value="MATH"/>
    <property type="match status" value="1"/>
</dbReference>
<protein>
    <recommendedName>
        <fullName evidence="1">MATH domain-containing protein</fullName>
    </recommendedName>
</protein>
<reference evidence="2" key="1">
    <citation type="submission" date="2024-10" db="EMBL/GenBank/DDBJ databases">
        <authorList>
            <person name="Ryan C."/>
        </authorList>
    </citation>
    <scope>NUCLEOTIDE SEQUENCE [LARGE SCALE GENOMIC DNA]</scope>
</reference>
<organism evidence="2 3">
    <name type="scientific">Urochloa decumbens</name>
    <dbReference type="NCBI Taxonomy" id="240449"/>
    <lineage>
        <taxon>Eukaryota</taxon>
        <taxon>Viridiplantae</taxon>
        <taxon>Streptophyta</taxon>
        <taxon>Embryophyta</taxon>
        <taxon>Tracheophyta</taxon>
        <taxon>Spermatophyta</taxon>
        <taxon>Magnoliopsida</taxon>
        <taxon>Liliopsida</taxon>
        <taxon>Poales</taxon>
        <taxon>Poaceae</taxon>
        <taxon>PACMAD clade</taxon>
        <taxon>Panicoideae</taxon>
        <taxon>Panicodae</taxon>
        <taxon>Paniceae</taxon>
        <taxon>Melinidinae</taxon>
        <taxon>Urochloa</taxon>
    </lineage>
</organism>
<name>A0ABC9G028_9POAL</name>
<dbReference type="PANTHER" id="PTHR26379">
    <property type="entry name" value="BTB/POZ AND MATH DOMAIN-CONTAINING PROTEIN 1"/>
    <property type="match status" value="1"/>
</dbReference>
<dbReference type="CDD" id="cd00121">
    <property type="entry name" value="MATH"/>
    <property type="match status" value="1"/>
</dbReference>
<evidence type="ECO:0000259" key="1">
    <source>
        <dbReference type="PROSITE" id="PS50144"/>
    </source>
</evidence>
<sequence length="296" mass="32398">MSLSSSMDDISISSIFTTPATTGCHMLKIDGYSQTKLFFGRGYRAASPTFEAAGQKWYISYYPYGTSASSASADYISLFINPCSPITAGTTRAKIRFSLVPHVGNPPPPPYCKSFVLVVPFDREPGRNRDVYGFPFFIKREELEKSEYLVDDCFAIRCDVEVTKLLSSAAADPAVSAHDLERLALPCTCDDDQCKRHRLPRAVEAASPQCRDGGDDDVAGVDKSPETADRACACKDGLCKCKHSAVEAPPPQPQRRRRAMAAWFRLFPGSGKSETETTGHQATCTSLKKPLLSEIN</sequence>
<dbReference type="PANTHER" id="PTHR26379:SF443">
    <property type="entry name" value="MATH DOMAIN CONTAINING PROTEIN"/>
    <property type="match status" value="1"/>
</dbReference>
<evidence type="ECO:0000313" key="3">
    <source>
        <dbReference type="Proteomes" id="UP001497457"/>
    </source>
</evidence>
<dbReference type="Gene3D" id="2.60.210.10">
    <property type="entry name" value="Apoptosis, Tumor Necrosis Factor Receptor Associated Protein 2, Chain A"/>
    <property type="match status" value="1"/>
</dbReference>
<gene>
    <name evidence="2" type="ORF">URODEC1_LOCUS110582</name>
</gene>